<keyword evidence="1" id="KW-0732">Signal</keyword>
<gene>
    <name evidence="2" type="ORF">B0175_06865</name>
</gene>
<organism evidence="2 3">
    <name type="scientific">Arcobacter lacus</name>
    <dbReference type="NCBI Taxonomy" id="1912876"/>
    <lineage>
        <taxon>Bacteria</taxon>
        <taxon>Pseudomonadati</taxon>
        <taxon>Campylobacterota</taxon>
        <taxon>Epsilonproteobacteria</taxon>
        <taxon>Campylobacterales</taxon>
        <taxon>Arcobacteraceae</taxon>
        <taxon>Arcobacter</taxon>
    </lineage>
</organism>
<proteinExistence type="predicted"/>
<feature type="chain" id="PRO_5046994787" evidence="1">
    <location>
        <begin position="23"/>
        <end position="110"/>
    </location>
</feature>
<dbReference type="Proteomes" id="UP000251311">
    <property type="component" value="Unassembled WGS sequence"/>
</dbReference>
<accession>A0ABX5JKN2</accession>
<keyword evidence="3" id="KW-1185">Reference proteome</keyword>
<name>A0ABX5JKN2_9BACT</name>
<evidence type="ECO:0000313" key="3">
    <source>
        <dbReference type="Proteomes" id="UP000251311"/>
    </source>
</evidence>
<reference evidence="2 3" key="1">
    <citation type="submission" date="2017-02" db="EMBL/GenBank/DDBJ databases">
        <title>Arcobacter lacus sp. nov., a new species isolated from reclaimed water.</title>
        <authorList>
            <person name="Figueras M.J."/>
            <person name="Perez-Cataluna A."/>
            <person name="Salas-Masso N."/>
        </authorList>
    </citation>
    <scope>NUCLEOTIDE SEQUENCE [LARGE SCALE GENOMIC DNA]</scope>
    <source>
        <strain evidence="2 3">RW43-9</strain>
    </source>
</reference>
<evidence type="ECO:0000256" key="1">
    <source>
        <dbReference type="SAM" id="SignalP"/>
    </source>
</evidence>
<dbReference type="EMBL" id="MUXF01000010">
    <property type="protein sequence ID" value="PUE66427.1"/>
    <property type="molecule type" value="Genomic_DNA"/>
</dbReference>
<comment type="caution">
    <text evidence="2">The sequence shown here is derived from an EMBL/GenBank/DDBJ whole genome shotgun (WGS) entry which is preliminary data.</text>
</comment>
<dbReference type="RefSeq" id="WP_108527893.1">
    <property type="nucleotide sequence ID" value="NZ_MUXF01000010.1"/>
</dbReference>
<protein>
    <submittedName>
        <fullName evidence="2">Uncharacterized protein</fullName>
    </submittedName>
</protein>
<feature type="signal peptide" evidence="1">
    <location>
        <begin position="1"/>
        <end position="22"/>
    </location>
</feature>
<sequence length="110" mass="12805">MLIKNVIFSLLTISVLSISVYAKQNDEFDKNTIKNEKPKKIPPGLEKKETLPPGWQKKLEKGQIANYDVLRNGVILTNKYPKIINTDVYQVENRIFRIYKDTKEILDIIK</sequence>
<dbReference type="Gene3D" id="3.10.450.160">
    <property type="entry name" value="inner membrane protein cigr"/>
    <property type="match status" value="1"/>
</dbReference>
<evidence type="ECO:0000313" key="2">
    <source>
        <dbReference type="EMBL" id="PUE66427.1"/>
    </source>
</evidence>